<keyword evidence="1" id="KW-0732">Signal</keyword>
<evidence type="ECO:0000313" key="4">
    <source>
        <dbReference type="Proteomes" id="UP001642464"/>
    </source>
</evidence>
<organism evidence="3 4">
    <name type="scientific">Durusdinium trenchii</name>
    <dbReference type="NCBI Taxonomy" id="1381693"/>
    <lineage>
        <taxon>Eukaryota</taxon>
        <taxon>Sar</taxon>
        <taxon>Alveolata</taxon>
        <taxon>Dinophyceae</taxon>
        <taxon>Suessiales</taxon>
        <taxon>Symbiodiniaceae</taxon>
        <taxon>Durusdinium</taxon>
    </lineage>
</organism>
<gene>
    <name evidence="3" type="ORF">SCF082_LOCUS22204</name>
</gene>
<dbReference type="PANTHER" id="PTHR12110">
    <property type="entry name" value="HYDROXYPYRUVATE ISOMERASE"/>
    <property type="match status" value="1"/>
</dbReference>
<name>A0ABP0LEB0_9DINO</name>
<keyword evidence="4" id="KW-1185">Reference proteome</keyword>
<evidence type="ECO:0000256" key="1">
    <source>
        <dbReference type="SAM" id="SignalP"/>
    </source>
</evidence>
<dbReference type="InterPro" id="IPR036237">
    <property type="entry name" value="Xyl_isomerase-like_sf"/>
</dbReference>
<dbReference type="InterPro" id="IPR050312">
    <property type="entry name" value="IolE/XylAMocC-like"/>
</dbReference>
<dbReference type="SUPFAM" id="SSF51658">
    <property type="entry name" value="Xylose isomerase-like"/>
    <property type="match status" value="1"/>
</dbReference>
<dbReference type="Gene3D" id="1.25.10.10">
    <property type="entry name" value="Leucine-rich Repeat Variant"/>
    <property type="match status" value="1"/>
</dbReference>
<feature type="signal peptide" evidence="1">
    <location>
        <begin position="1"/>
        <end position="18"/>
    </location>
</feature>
<dbReference type="PANTHER" id="PTHR12110:SF21">
    <property type="entry name" value="XYLOSE ISOMERASE-LIKE TIM BARREL DOMAIN-CONTAINING PROTEIN"/>
    <property type="match status" value="1"/>
</dbReference>
<proteinExistence type="predicted"/>
<reference evidence="3 4" key="1">
    <citation type="submission" date="2024-02" db="EMBL/GenBank/DDBJ databases">
        <authorList>
            <person name="Chen Y."/>
            <person name="Shah S."/>
            <person name="Dougan E. K."/>
            <person name="Thang M."/>
            <person name="Chan C."/>
        </authorList>
    </citation>
    <scope>NUCLEOTIDE SEQUENCE [LARGE SCALE GENOMIC DNA]</scope>
</reference>
<comment type="caution">
    <text evidence="3">The sequence shown here is derived from an EMBL/GenBank/DDBJ whole genome shotgun (WGS) entry which is preliminary data.</text>
</comment>
<feature type="chain" id="PRO_5045863530" evidence="1">
    <location>
        <begin position="19"/>
        <end position="696"/>
    </location>
</feature>
<feature type="domain" description="Xylose isomerase-like TIM barrel" evidence="2">
    <location>
        <begin position="413"/>
        <end position="683"/>
    </location>
</feature>
<evidence type="ECO:0000259" key="2">
    <source>
        <dbReference type="Pfam" id="PF01261"/>
    </source>
</evidence>
<dbReference type="InterPro" id="IPR013022">
    <property type="entry name" value="Xyl_isomerase-like_TIM-brl"/>
</dbReference>
<dbReference type="InterPro" id="IPR011989">
    <property type="entry name" value="ARM-like"/>
</dbReference>
<dbReference type="InterPro" id="IPR016024">
    <property type="entry name" value="ARM-type_fold"/>
</dbReference>
<sequence>MMRILILPLLLIATPSWADLVHLSTGGEIAGKVERLEDGNYRVTTPSGTVISLERSQVSKVDEDSAETRSYDDRALTAPDTAEAQLALAKWCREHQLNNRASRHAQRVIELDPANVEARQMLNFRNVDGEWMTREQIMESRGLVWYDGSYRTRQEIALMQRSEKNKQTTVHWSAEIRKWRRWLNDRRPERVQEAVANFNSVRDPMAGPPIVDLLEDEKDPAALRLMAKAASQINHQSTVNALVLLSLNAADEDLRLNCLGWLIDAGRPGLSEAYVKALRSNDNDVVNRAGVALGSLEDVSAIGPLIDALVTKHKKTVGGGGGGTTYSFTPSNGTSSFGGGGPKEISGTLQNPAVLSALVRITGEHFGYDQDLWDKWHATQARLVHCVSFGESSVQLGFVTAIFDDLNFEEVLKFASEEGFDCVEVMCWPPGGPDRKYGGVVHIDVSQFTQAMADDVRALVDKYGVAISALGYYSIPLSADEEQAKTAVEHLHKVIDAAPMLGVKNVNTFAGANQYKTLDENFALFGEVFPPIVRHAEEAGVYLGIENCPMMYAKTWPQGLNIARSPAIWRRMFEMIPSDHFGLNYDPSHLRMQLMDPIAPIREFGPRIFHAHAKDMRIDPHALDDMGSLVPPMDRSTAKIPGLGDIDWGRWVGALTDAGYHGPVCIEVEDEAFTETLETRKQSLRIARNVLRTFIG</sequence>
<accession>A0ABP0LEB0</accession>
<dbReference type="Gene3D" id="3.20.20.150">
    <property type="entry name" value="Divalent-metal-dependent TIM barrel enzymes"/>
    <property type="match status" value="1"/>
</dbReference>
<dbReference type="Pfam" id="PF01261">
    <property type="entry name" value="AP_endonuc_2"/>
    <property type="match status" value="1"/>
</dbReference>
<evidence type="ECO:0000313" key="3">
    <source>
        <dbReference type="EMBL" id="CAK9037513.1"/>
    </source>
</evidence>
<dbReference type="EMBL" id="CAXAMM010015891">
    <property type="protein sequence ID" value="CAK9037513.1"/>
    <property type="molecule type" value="Genomic_DNA"/>
</dbReference>
<dbReference type="Proteomes" id="UP001642464">
    <property type="component" value="Unassembled WGS sequence"/>
</dbReference>
<dbReference type="SUPFAM" id="SSF48371">
    <property type="entry name" value="ARM repeat"/>
    <property type="match status" value="1"/>
</dbReference>
<protein>
    <submittedName>
        <fullName evidence="3">Uncharacterized protein YfiH</fullName>
    </submittedName>
</protein>